<feature type="region of interest" description="Disordered" evidence="5">
    <location>
        <begin position="148"/>
        <end position="182"/>
    </location>
</feature>
<dbReference type="GO" id="GO:0035251">
    <property type="term" value="F:UDP-glucosyltransferase activity"/>
    <property type="evidence" value="ECO:0007669"/>
    <property type="project" value="TreeGrafter"/>
</dbReference>
<dbReference type="SUPFAM" id="SSF53756">
    <property type="entry name" value="UDP-Glycosyltransferase/glycogen phosphorylase"/>
    <property type="match status" value="1"/>
</dbReference>
<dbReference type="Proteomes" id="UP001085076">
    <property type="component" value="Miscellaneous, Linkage group lg01"/>
</dbReference>
<feature type="compositionally biased region" description="Basic and acidic residues" evidence="5">
    <location>
        <begin position="166"/>
        <end position="178"/>
    </location>
</feature>
<dbReference type="OrthoDB" id="5835829at2759"/>
<dbReference type="AlphaFoldDB" id="A0A9D5DDF3"/>
<name>A0A9D5DDF3_9LILI</name>
<comment type="caution">
    <text evidence="6">The sequence shown here is derived from an EMBL/GenBank/DDBJ whole genome shotgun (WGS) entry which is preliminary data.</text>
</comment>
<dbReference type="InterPro" id="IPR035595">
    <property type="entry name" value="UDP_glycos_trans_CS"/>
</dbReference>
<evidence type="ECO:0000256" key="3">
    <source>
        <dbReference type="RuleBase" id="RU003718"/>
    </source>
</evidence>
<dbReference type="CDD" id="cd03784">
    <property type="entry name" value="GT1_Gtf-like"/>
    <property type="match status" value="1"/>
</dbReference>
<reference evidence="6" key="1">
    <citation type="submission" date="2021-03" db="EMBL/GenBank/DDBJ databases">
        <authorList>
            <person name="Li Z."/>
            <person name="Yang C."/>
        </authorList>
    </citation>
    <scope>NUCLEOTIDE SEQUENCE</scope>
    <source>
        <strain evidence="6">Dzin_1.0</strain>
        <tissue evidence="6">Leaf</tissue>
    </source>
</reference>
<dbReference type="EC" id="2.4.1.-" evidence="4"/>
<gene>
    <name evidence="6" type="ORF">J5N97_008227</name>
</gene>
<dbReference type="PANTHER" id="PTHR48047">
    <property type="entry name" value="GLYCOSYLTRANSFERASE"/>
    <property type="match status" value="1"/>
</dbReference>
<dbReference type="EMBL" id="JAGGNH010000001">
    <property type="protein sequence ID" value="KAJ0989871.1"/>
    <property type="molecule type" value="Genomic_DNA"/>
</dbReference>
<dbReference type="Gene3D" id="3.40.50.2000">
    <property type="entry name" value="Glycogen Phosphorylase B"/>
    <property type="match status" value="2"/>
</dbReference>
<dbReference type="Pfam" id="PF00201">
    <property type="entry name" value="UDPGT"/>
    <property type="match status" value="1"/>
</dbReference>
<dbReference type="InterPro" id="IPR002213">
    <property type="entry name" value="UDP_glucos_trans"/>
</dbReference>
<keyword evidence="3" id="KW-0328">Glycosyltransferase</keyword>
<keyword evidence="2 3" id="KW-0808">Transferase</keyword>
<reference evidence="6" key="2">
    <citation type="journal article" date="2022" name="Hortic Res">
        <title>The genome of Dioscorea zingiberensis sheds light on the biosynthesis, origin and evolution of the medicinally important diosgenin saponins.</title>
        <authorList>
            <person name="Li Y."/>
            <person name="Tan C."/>
            <person name="Li Z."/>
            <person name="Guo J."/>
            <person name="Li S."/>
            <person name="Chen X."/>
            <person name="Wang C."/>
            <person name="Dai X."/>
            <person name="Yang H."/>
            <person name="Song W."/>
            <person name="Hou L."/>
            <person name="Xu J."/>
            <person name="Tong Z."/>
            <person name="Xu A."/>
            <person name="Yuan X."/>
            <person name="Wang W."/>
            <person name="Yang Q."/>
            <person name="Chen L."/>
            <person name="Sun Z."/>
            <person name="Wang K."/>
            <person name="Pan B."/>
            <person name="Chen J."/>
            <person name="Bao Y."/>
            <person name="Liu F."/>
            <person name="Qi X."/>
            <person name="Gang D.R."/>
            <person name="Wen J."/>
            <person name="Li J."/>
        </authorList>
    </citation>
    <scope>NUCLEOTIDE SEQUENCE</scope>
    <source>
        <strain evidence="6">Dzin_1.0</strain>
    </source>
</reference>
<sequence length="454" mass="49186">MASEILVIPFPHPGHVFPATELANHLAARNHRITIFLPSTSSSVSLHPLIRIHEFSLPHDLRFPPGLLEEIIIPILARISPRPLYAIVDEMMAWLFDTCKELEIPAVSFFTSSACSASLGHATSRIPPDELNSGRILTFPGLPDDMALTASDMTHRGPHGGPPPGLRREGGPVRDRGPRGRGLAATSSAVAVLINTCDELEKVFLDYLAKEAGKPVWGVGPLLPVRFWDAAGSGSVRDGEVRAKRESSVSEKDVIEWLDRKPRGSVIYVSFGSLVGPTEEELVELAAGLEESNRPFIWVVQTEKLVESENGSNGYFSPEELASRTKGRGLVIRGWAPQLLILSHVATGGYVCHCGWNSTLEALGCGVPVLTWPVRGDQILNAKLMTNRLKTGLPIKADADAVVTRGDVVNGIEKLMADLEVQKRAASMRTVFSEGFPKSSSASLDAFVNFLSTN</sequence>
<evidence type="ECO:0000313" key="6">
    <source>
        <dbReference type="EMBL" id="KAJ0989871.1"/>
    </source>
</evidence>
<evidence type="ECO:0000256" key="1">
    <source>
        <dbReference type="ARBA" id="ARBA00009995"/>
    </source>
</evidence>
<evidence type="ECO:0000256" key="4">
    <source>
        <dbReference type="RuleBase" id="RU362057"/>
    </source>
</evidence>
<dbReference type="PANTHER" id="PTHR48047:SF131">
    <property type="entry name" value="GLYCOSYLTRANSFERASE"/>
    <property type="match status" value="1"/>
</dbReference>
<proteinExistence type="inferred from homology"/>
<evidence type="ECO:0000256" key="5">
    <source>
        <dbReference type="SAM" id="MobiDB-lite"/>
    </source>
</evidence>
<organism evidence="6 7">
    <name type="scientific">Dioscorea zingiberensis</name>
    <dbReference type="NCBI Taxonomy" id="325984"/>
    <lineage>
        <taxon>Eukaryota</taxon>
        <taxon>Viridiplantae</taxon>
        <taxon>Streptophyta</taxon>
        <taxon>Embryophyta</taxon>
        <taxon>Tracheophyta</taxon>
        <taxon>Spermatophyta</taxon>
        <taxon>Magnoliopsida</taxon>
        <taxon>Liliopsida</taxon>
        <taxon>Dioscoreales</taxon>
        <taxon>Dioscoreaceae</taxon>
        <taxon>Dioscorea</taxon>
    </lineage>
</organism>
<dbReference type="FunFam" id="3.40.50.2000:FF:000060">
    <property type="entry name" value="Glycosyltransferase"/>
    <property type="match status" value="1"/>
</dbReference>
<comment type="similarity">
    <text evidence="1 3">Belongs to the UDP-glycosyltransferase family.</text>
</comment>
<keyword evidence="7" id="KW-1185">Reference proteome</keyword>
<accession>A0A9D5DDF3</accession>
<protein>
    <recommendedName>
        <fullName evidence="4">Glycosyltransferase</fullName>
        <ecNumber evidence="4">2.4.1.-</ecNumber>
    </recommendedName>
</protein>
<evidence type="ECO:0000256" key="2">
    <source>
        <dbReference type="ARBA" id="ARBA00022679"/>
    </source>
</evidence>
<dbReference type="PROSITE" id="PS00375">
    <property type="entry name" value="UDPGT"/>
    <property type="match status" value="1"/>
</dbReference>
<evidence type="ECO:0000313" key="7">
    <source>
        <dbReference type="Proteomes" id="UP001085076"/>
    </source>
</evidence>